<organism evidence="5 6">
    <name type="scientific">Protopolystoma xenopodis</name>
    <dbReference type="NCBI Taxonomy" id="117903"/>
    <lineage>
        <taxon>Eukaryota</taxon>
        <taxon>Metazoa</taxon>
        <taxon>Spiralia</taxon>
        <taxon>Lophotrochozoa</taxon>
        <taxon>Platyhelminthes</taxon>
        <taxon>Monogenea</taxon>
        <taxon>Polyopisthocotylea</taxon>
        <taxon>Polystomatidea</taxon>
        <taxon>Polystomatidae</taxon>
        <taxon>Protopolystoma</taxon>
    </lineage>
</organism>
<evidence type="ECO:0000256" key="3">
    <source>
        <dbReference type="ARBA" id="ARBA00023170"/>
    </source>
</evidence>
<dbReference type="OrthoDB" id="6352325at2759"/>
<reference evidence="5" key="1">
    <citation type="submission" date="2018-11" db="EMBL/GenBank/DDBJ databases">
        <authorList>
            <consortium name="Pathogen Informatics"/>
        </authorList>
    </citation>
    <scope>NUCLEOTIDE SEQUENCE</scope>
</reference>
<dbReference type="EMBL" id="CAAALY010086284">
    <property type="protein sequence ID" value="VEL27305.1"/>
    <property type="molecule type" value="Genomic_DNA"/>
</dbReference>
<proteinExistence type="predicted"/>
<dbReference type="Gene3D" id="1.10.565.10">
    <property type="entry name" value="Retinoid X Receptor"/>
    <property type="match status" value="1"/>
</dbReference>
<keyword evidence="3" id="KW-0675">Receptor</keyword>
<evidence type="ECO:0000256" key="1">
    <source>
        <dbReference type="ARBA" id="ARBA00023015"/>
    </source>
</evidence>
<keyword evidence="4" id="KW-0472">Membrane</keyword>
<feature type="transmembrane region" description="Helical" evidence="4">
    <location>
        <begin position="105"/>
        <end position="125"/>
    </location>
</feature>
<evidence type="ECO:0000256" key="2">
    <source>
        <dbReference type="ARBA" id="ARBA00023163"/>
    </source>
</evidence>
<sequence>MVQSSTLTTFPASSTPPIVMATGGLPSLSARPPLDPVNTRLMTCLADCVARIRDPFTPEEQLETGTAETLEQEYNRMDTCIRRIIRVVKLMPYFNEIGKPAQLNLLRVILLTLLSFPEFLLIRLYKLILKNEPFGL</sequence>
<name>A0A448X3W2_9PLAT</name>
<dbReference type="InterPro" id="IPR035500">
    <property type="entry name" value="NHR-like_dom_sf"/>
</dbReference>
<keyword evidence="6" id="KW-1185">Reference proteome</keyword>
<keyword evidence="4" id="KW-1133">Transmembrane helix</keyword>
<evidence type="ECO:0000313" key="6">
    <source>
        <dbReference type="Proteomes" id="UP000784294"/>
    </source>
</evidence>
<accession>A0A448X3W2</accession>
<keyword evidence="1" id="KW-0805">Transcription regulation</keyword>
<comment type="caution">
    <text evidence="5">The sequence shown here is derived from an EMBL/GenBank/DDBJ whole genome shotgun (WGS) entry which is preliminary data.</text>
</comment>
<dbReference type="AlphaFoldDB" id="A0A448X3W2"/>
<dbReference type="Proteomes" id="UP000784294">
    <property type="component" value="Unassembled WGS sequence"/>
</dbReference>
<evidence type="ECO:0000256" key="4">
    <source>
        <dbReference type="SAM" id="Phobius"/>
    </source>
</evidence>
<keyword evidence="2" id="KW-0804">Transcription</keyword>
<gene>
    <name evidence="5" type="ORF">PXEA_LOCUS20745</name>
</gene>
<keyword evidence="4" id="KW-0812">Transmembrane</keyword>
<protein>
    <submittedName>
        <fullName evidence="5">Uncharacterized protein</fullName>
    </submittedName>
</protein>
<evidence type="ECO:0000313" key="5">
    <source>
        <dbReference type="EMBL" id="VEL27305.1"/>
    </source>
</evidence>